<dbReference type="EMBL" id="JAKGUD010000017">
    <property type="protein sequence ID" value="MCF4143536.1"/>
    <property type="molecule type" value="Genomic_DNA"/>
</dbReference>
<name>A0ABS9ETK1_9BACT</name>
<gene>
    <name evidence="1" type="ORF">L2W38_12005</name>
</gene>
<comment type="caution">
    <text evidence="1">The sequence shown here is derived from an EMBL/GenBank/DDBJ whole genome shotgun (WGS) entry which is preliminary data.</text>
</comment>
<accession>A0ABS9ETK1</accession>
<keyword evidence="2" id="KW-1185">Reference proteome</keyword>
<sequence>MSHLTLLFEGEAVCWDEETVLLAGNEPNNLETLADQGLLRPAGGGMILTEEGLAERDKLASEMGIPLKPMADTAPATALWRNRLNLLLEKAFLGRWGLKEFTIAEKFPVVPYLEGEELFTEENGRFRYLWPEHPSVKDLMDSFPFWGVSAREEPIPGERGLTEWIERTGAPTGSLTVDLMLRSGYDFDHYRRTETAPEDRFRLQNTDRLFCLRVKDPDDLKAAVKGLGQIELFMLGQRRIYIPGWADIDTEDQENWTMVLLVTDDDEQLNRLESGLKPSAMDLIEPSRPIFLLGTSVEALRGIKTPKETIYDWFCDEVRHIARPDVHINSAT</sequence>
<evidence type="ECO:0000313" key="1">
    <source>
        <dbReference type="EMBL" id="MCF4143536.1"/>
    </source>
</evidence>
<proteinExistence type="predicted"/>
<organism evidence="1 2">
    <name type="scientific">Dethiosulfovibrio marinus</name>
    <dbReference type="NCBI Taxonomy" id="133532"/>
    <lineage>
        <taxon>Bacteria</taxon>
        <taxon>Thermotogati</taxon>
        <taxon>Synergistota</taxon>
        <taxon>Synergistia</taxon>
        <taxon>Synergistales</taxon>
        <taxon>Dethiosulfovibrionaceae</taxon>
        <taxon>Dethiosulfovibrio</taxon>
    </lineage>
</organism>
<dbReference type="Proteomes" id="UP001200430">
    <property type="component" value="Unassembled WGS sequence"/>
</dbReference>
<dbReference type="RefSeq" id="WP_236100250.1">
    <property type="nucleotide sequence ID" value="NZ_JAKGUD010000017.1"/>
</dbReference>
<evidence type="ECO:0000313" key="2">
    <source>
        <dbReference type="Proteomes" id="UP001200430"/>
    </source>
</evidence>
<protein>
    <submittedName>
        <fullName evidence="1">Uncharacterized protein</fullName>
    </submittedName>
</protein>
<reference evidence="1 2" key="1">
    <citation type="submission" date="2022-01" db="EMBL/GenBank/DDBJ databases">
        <title>Dethiosulfovibrio faecalis sp. nov., a novel proteolytic, non-sulfur-reducing bacterium isolated from a marine aquaculture solid waste bioreactor.</title>
        <authorList>
            <person name="Grabowski S."/>
            <person name="Apolinario E."/>
            <person name="Schneider N."/>
            <person name="Marshall C.W."/>
            <person name="Sowers K.R."/>
        </authorList>
    </citation>
    <scope>NUCLEOTIDE SEQUENCE [LARGE SCALE GENOMIC DNA]</scope>
    <source>
        <strain evidence="1 2">DSM 12537</strain>
    </source>
</reference>